<name>A0AAV1B4F6_VICFA</name>
<dbReference type="Proteomes" id="UP001157006">
    <property type="component" value="Chromosome 6"/>
</dbReference>
<evidence type="ECO:0000313" key="2">
    <source>
        <dbReference type="EMBL" id="CAI8617211.1"/>
    </source>
</evidence>
<feature type="compositionally biased region" description="Polar residues" evidence="1">
    <location>
        <begin position="46"/>
        <end position="58"/>
    </location>
</feature>
<feature type="compositionally biased region" description="Low complexity" evidence="1">
    <location>
        <begin position="102"/>
        <end position="116"/>
    </location>
</feature>
<evidence type="ECO:0008006" key="4">
    <source>
        <dbReference type="Google" id="ProtNLM"/>
    </source>
</evidence>
<keyword evidence="3" id="KW-1185">Reference proteome</keyword>
<protein>
    <recommendedName>
        <fullName evidence="4">Reverse transcriptase Ty1/copia-type domain-containing protein</fullName>
    </recommendedName>
</protein>
<feature type="compositionally biased region" description="Low complexity" evidence="1">
    <location>
        <begin position="34"/>
        <end position="45"/>
    </location>
</feature>
<accession>A0AAV1B4F6</accession>
<organism evidence="2 3">
    <name type="scientific">Vicia faba</name>
    <name type="common">Broad bean</name>
    <name type="synonym">Faba vulgaris</name>
    <dbReference type="NCBI Taxonomy" id="3906"/>
    <lineage>
        <taxon>Eukaryota</taxon>
        <taxon>Viridiplantae</taxon>
        <taxon>Streptophyta</taxon>
        <taxon>Embryophyta</taxon>
        <taxon>Tracheophyta</taxon>
        <taxon>Spermatophyta</taxon>
        <taxon>Magnoliopsida</taxon>
        <taxon>eudicotyledons</taxon>
        <taxon>Gunneridae</taxon>
        <taxon>Pentapetalae</taxon>
        <taxon>rosids</taxon>
        <taxon>fabids</taxon>
        <taxon>Fabales</taxon>
        <taxon>Fabaceae</taxon>
        <taxon>Papilionoideae</taxon>
        <taxon>50 kb inversion clade</taxon>
        <taxon>NPAAA clade</taxon>
        <taxon>Hologalegina</taxon>
        <taxon>IRL clade</taxon>
        <taxon>Fabeae</taxon>
        <taxon>Vicia</taxon>
    </lineage>
</organism>
<evidence type="ECO:0000256" key="1">
    <source>
        <dbReference type="SAM" id="MobiDB-lite"/>
    </source>
</evidence>
<proteinExistence type="predicted"/>
<dbReference type="AlphaFoldDB" id="A0AAV1B4F6"/>
<feature type="region of interest" description="Disordered" evidence="1">
    <location>
        <begin position="1"/>
        <end position="137"/>
    </location>
</feature>
<dbReference type="EMBL" id="OX451741">
    <property type="protein sequence ID" value="CAI8617211.1"/>
    <property type="molecule type" value="Genomic_DNA"/>
</dbReference>
<gene>
    <name evidence="2" type="ORF">VFH_VI064800</name>
</gene>
<evidence type="ECO:0000313" key="3">
    <source>
        <dbReference type="Proteomes" id="UP001157006"/>
    </source>
</evidence>
<reference evidence="2 3" key="1">
    <citation type="submission" date="2023-01" db="EMBL/GenBank/DDBJ databases">
        <authorList>
            <person name="Kreplak J."/>
        </authorList>
    </citation>
    <scope>NUCLEOTIDE SEQUENCE [LARGE SCALE GENOMIC DNA]</scope>
</reference>
<sequence length="274" mass="30450">MQSSSTLPTEHTYADPELSHQYPSSTDVSGFLDNNNSSPSLQQQSATPSSDSDHSGTNAEPIPFRQPNNHSAPILPVTDPPAAGPNPTDNPGSPLSIESYDSLSSHNPINHSPSNHFQENQDNHIRPSNLPFRQSSRISNPPTYLADYHCYHANNNQNTSHFPFIQTQTTYPLSSVIFYHKCSPSYKKYCCNISSISEPTTYKQAIKHDCWINAMDVELKALAENQTWVVVDLPSGKVPIGRHWVYKVKYKANGSIECYKARLVAKRLHSNGGN</sequence>